<evidence type="ECO:0000256" key="5">
    <source>
        <dbReference type="ARBA" id="ARBA00022729"/>
    </source>
</evidence>
<dbReference type="SUPFAM" id="SSF53474">
    <property type="entry name" value="alpha/beta-Hydrolases"/>
    <property type="match status" value="1"/>
</dbReference>
<keyword evidence="2" id="KW-0719">Serine esterase</keyword>
<gene>
    <name evidence="11" type="ORF">D9757_011743</name>
</gene>
<dbReference type="AlphaFoldDB" id="A0A8H5LK59"/>
<keyword evidence="6 10" id="KW-0378">Hydrolase</keyword>
<evidence type="ECO:0000313" key="11">
    <source>
        <dbReference type="EMBL" id="KAF5360129.1"/>
    </source>
</evidence>
<evidence type="ECO:0000313" key="12">
    <source>
        <dbReference type="Proteomes" id="UP000518752"/>
    </source>
</evidence>
<evidence type="ECO:0000256" key="9">
    <source>
        <dbReference type="ARBA" id="ARBA00034075"/>
    </source>
</evidence>
<protein>
    <recommendedName>
        <fullName evidence="10">Carboxylic ester hydrolase</fullName>
        <ecNumber evidence="10">3.1.1.-</ecNumber>
    </recommendedName>
</protein>
<dbReference type="EC" id="3.1.1.-" evidence="10"/>
<keyword evidence="8" id="KW-1015">Disulfide bond</keyword>
<reference evidence="11 12" key="1">
    <citation type="journal article" date="2020" name="ISME J.">
        <title>Uncovering the hidden diversity of litter-decomposition mechanisms in mushroom-forming fungi.</title>
        <authorList>
            <person name="Floudas D."/>
            <person name="Bentzer J."/>
            <person name="Ahren D."/>
            <person name="Johansson T."/>
            <person name="Persson P."/>
            <person name="Tunlid A."/>
        </authorList>
    </citation>
    <scope>NUCLEOTIDE SEQUENCE [LARGE SCALE GENOMIC DNA]</scope>
    <source>
        <strain evidence="11 12">CBS 406.79</strain>
    </source>
</reference>
<dbReference type="PANTHER" id="PTHR33938">
    <property type="entry name" value="FERULOYL ESTERASE B-RELATED"/>
    <property type="match status" value="1"/>
</dbReference>
<name>A0A8H5LK59_9AGAR</name>
<evidence type="ECO:0000256" key="8">
    <source>
        <dbReference type="ARBA" id="ARBA00023157"/>
    </source>
</evidence>
<keyword evidence="5 10" id="KW-0732">Signal</keyword>
<comment type="catalytic activity">
    <reaction evidence="9">
        <text>feruloyl-polysaccharide + H2O = ferulate + polysaccharide.</text>
        <dbReference type="EC" id="3.1.1.73"/>
    </reaction>
</comment>
<feature type="chain" id="PRO_5034593820" description="Carboxylic ester hydrolase" evidence="10">
    <location>
        <begin position="25"/>
        <end position="543"/>
    </location>
</feature>
<evidence type="ECO:0000256" key="10">
    <source>
        <dbReference type="RuleBase" id="RU361238"/>
    </source>
</evidence>
<dbReference type="InterPro" id="IPR011118">
    <property type="entry name" value="Tannase/feruloyl_esterase"/>
</dbReference>
<comment type="caution">
    <text evidence="11">The sequence shown here is derived from an EMBL/GenBank/DDBJ whole genome shotgun (WGS) entry which is preliminary data.</text>
</comment>
<evidence type="ECO:0000256" key="4">
    <source>
        <dbReference type="ARBA" id="ARBA00022723"/>
    </source>
</evidence>
<keyword evidence="4" id="KW-0479">Metal-binding</keyword>
<proteinExistence type="inferred from homology"/>
<dbReference type="InterPro" id="IPR029058">
    <property type="entry name" value="AB_hydrolase_fold"/>
</dbReference>
<keyword evidence="3" id="KW-0119">Carbohydrate metabolism</keyword>
<evidence type="ECO:0000256" key="2">
    <source>
        <dbReference type="ARBA" id="ARBA00022487"/>
    </source>
</evidence>
<keyword evidence="3" id="KW-0624">Polysaccharide degradation</keyword>
<dbReference type="Proteomes" id="UP000518752">
    <property type="component" value="Unassembled WGS sequence"/>
</dbReference>
<evidence type="ECO:0000256" key="7">
    <source>
        <dbReference type="ARBA" id="ARBA00022837"/>
    </source>
</evidence>
<comment type="similarity">
    <text evidence="1 10">Belongs to the tannase family.</text>
</comment>
<accession>A0A8H5LK59</accession>
<keyword evidence="12" id="KW-1185">Reference proteome</keyword>
<evidence type="ECO:0000256" key="3">
    <source>
        <dbReference type="ARBA" id="ARBA00022651"/>
    </source>
</evidence>
<sequence>MLQKFLLHAWALSQLLQWLPGSDAASSDFTSACENIASQAASITNTSAFFSNFVPAGTNLTFDNPTCDLAGVPPFQVTLADMCRVSLNVSTSDSSGIIMEAWLPTNWTGRFLSTGNGGLAGCIQYADLAYGAGLGFATVGANNGHNGSSGQAFYEHPEVLKDFVYRSVHTNVIVGKEITKMFYGSAHNFSYYLGCSTGGRQGFKSVQDFPEDFDGVLAGAPGLKFSNLMSWLGRFFNILGTPDSPSFITTDQWLGLIHQNVLKQCDKIDGVEDGIIEDPNLCDYKPEELMCSPGSNSTDCLTPAQVDAVRQVFSPMYDLNGNLLYSKQQPGGENTVWVAPVYTSGQPISFVADWFHYVVYDPSRDVTTLNLTDYQIAEDLNPFNIATFEGNLSDFKSRNGKLMTFHGQADMLVSPADTELYYNYVSRTMGLPPQDMDQFMRLYRISGMSHCFGGDGAWEFGQSLAGAGNDLTAEALDPERNALTALVRWVEEGVAPDTLLGTKYVNDTPSLGVEFSRKHCRYPLRNTYSGVGDSSVAESWSCQ</sequence>
<dbReference type="GO" id="GO:0046872">
    <property type="term" value="F:metal ion binding"/>
    <property type="evidence" value="ECO:0007669"/>
    <property type="project" value="UniProtKB-KW"/>
</dbReference>
<dbReference type="Pfam" id="PF07519">
    <property type="entry name" value="Tannase"/>
    <property type="match status" value="1"/>
</dbReference>
<dbReference type="OrthoDB" id="3039123at2759"/>
<evidence type="ECO:0000256" key="6">
    <source>
        <dbReference type="ARBA" id="ARBA00022801"/>
    </source>
</evidence>
<dbReference type="PANTHER" id="PTHR33938:SF15">
    <property type="entry name" value="FERULOYL ESTERASE B-RELATED"/>
    <property type="match status" value="1"/>
</dbReference>
<dbReference type="GO" id="GO:0045493">
    <property type="term" value="P:xylan catabolic process"/>
    <property type="evidence" value="ECO:0007669"/>
    <property type="project" value="UniProtKB-KW"/>
</dbReference>
<dbReference type="GO" id="GO:0030600">
    <property type="term" value="F:feruloyl esterase activity"/>
    <property type="evidence" value="ECO:0007669"/>
    <property type="project" value="UniProtKB-EC"/>
</dbReference>
<dbReference type="EMBL" id="JAACJN010000218">
    <property type="protein sequence ID" value="KAF5360129.1"/>
    <property type="molecule type" value="Genomic_DNA"/>
</dbReference>
<organism evidence="11 12">
    <name type="scientific">Collybiopsis confluens</name>
    <dbReference type="NCBI Taxonomy" id="2823264"/>
    <lineage>
        <taxon>Eukaryota</taxon>
        <taxon>Fungi</taxon>
        <taxon>Dikarya</taxon>
        <taxon>Basidiomycota</taxon>
        <taxon>Agaricomycotina</taxon>
        <taxon>Agaricomycetes</taxon>
        <taxon>Agaricomycetidae</taxon>
        <taxon>Agaricales</taxon>
        <taxon>Marasmiineae</taxon>
        <taxon>Omphalotaceae</taxon>
        <taxon>Collybiopsis</taxon>
    </lineage>
</organism>
<feature type="signal peptide" evidence="10">
    <location>
        <begin position="1"/>
        <end position="24"/>
    </location>
</feature>
<keyword evidence="3" id="KW-0858">Xylan degradation</keyword>
<keyword evidence="7" id="KW-0106">Calcium</keyword>
<evidence type="ECO:0000256" key="1">
    <source>
        <dbReference type="ARBA" id="ARBA00006249"/>
    </source>
</evidence>